<dbReference type="GeneID" id="27357983"/>
<comment type="cofactor">
    <cofactor evidence="1 9">
        <name>Fe(2+)</name>
        <dbReference type="ChEBI" id="CHEBI:29033"/>
    </cofactor>
</comment>
<dbReference type="UniPathway" id="UPA00253">
    <property type="reaction ID" value="UER00330"/>
</dbReference>
<dbReference type="GO" id="GO:0006569">
    <property type="term" value="P:L-tryptophan catabolic process"/>
    <property type="evidence" value="ECO:0007669"/>
    <property type="project" value="UniProtKB-UniRule"/>
</dbReference>
<evidence type="ECO:0000256" key="1">
    <source>
        <dbReference type="ARBA" id="ARBA00001954"/>
    </source>
</evidence>
<reference evidence="10 11" key="1">
    <citation type="submission" date="2015-01" db="EMBL/GenBank/DDBJ databases">
        <title>The Genome Sequence of Exophiala oligosperma CBS72588.</title>
        <authorList>
            <consortium name="The Broad Institute Genomics Platform"/>
            <person name="Cuomo C."/>
            <person name="de Hoog S."/>
            <person name="Gorbushina A."/>
            <person name="Stielow B."/>
            <person name="Teixiera M."/>
            <person name="Abouelleil A."/>
            <person name="Chapman S.B."/>
            <person name="Priest M."/>
            <person name="Young S.K."/>
            <person name="Wortman J."/>
            <person name="Nusbaum C."/>
            <person name="Birren B."/>
        </authorList>
    </citation>
    <scope>NUCLEOTIDE SEQUENCE [LARGE SCALE GENOMIC DNA]</scope>
    <source>
        <strain evidence="10 11">CBS 72588</strain>
    </source>
</reference>
<dbReference type="Proteomes" id="UP000053342">
    <property type="component" value="Unassembled WGS sequence"/>
</dbReference>
<comment type="similarity">
    <text evidence="9">Belongs to the 3-HAO family.</text>
</comment>
<dbReference type="GO" id="GO:0019805">
    <property type="term" value="P:quinolinate biosynthetic process"/>
    <property type="evidence" value="ECO:0007669"/>
    <property type="project" value="UniProtKB-UniRule"/>
</dbReference>
<feature type="binding site" evidence="9">
    <location>
        <position position="55"/>
    </location>
    <ligand>
        <name>O2</name>
        <dbReference type="ChEBI" id="CHEBI:15379"/>
    </ligand>
</feature>
<keyword evidence="6 9" id="KW-0223">Dioxygenase</keyword>
<feature type="binding site" evidence="9">
    <location>
        <position position="108"/>
    </location>
    <ligand>
        <name>substrate</name>
    </ligand>
</feature>
<evidence type="ECO:0000256" key="3">
    <source>
        <dbReference type="ARBA" id="ARBA00022490"/>
    </source>
</evidence>
<dbReference type="NCBIfam" id="TIGR03037">
    <property type="entry name" value="anthran_nbaC"/>
    <property type="match status" value="1"/>
</dbReference>
<dbReference type="GO" id="GO:0043420">
    <property type="term" value="P:anthranilate metabolic process"/>
    <property type="evidence" value="ECO:0007669"/>
    <property type="project" value="UniProtKB-UniRule"/>
</dbReference>
<keyword evidence="11" id="KW-1185">Reference proteome</keyword>
<gene>
    <name evidence="9" type="primary">BNA1</name>
    <name evidence="10" type="ORF">PV06_05909</name>
</gene>
<comment type="subcellular location">
    <subcellularLocation>
        <location evidence="9">Cytoplasm</location>
    </subcellularLocation>
</comment>
<name>A0A0D2DH57_9EURO</name>
<keyword evidence="8 9" id="KW-0408">Iron</keyword>
<dbReference type="GO" id="GO:0008198">
    <property type="term" value="F:ferrous iron binding"/>
    <property type="evidence" value="ECO:0007669"/>
    <property type="project" value="UniProtKB-UniRule"/>
</dbReference>
<evidence type="ECO:0000256" key="8">
    <source>
        <dbReference type="ARBA" id="ARBA00023004"/>
    </source>
</evidence>
<dbReference type="GO" id="GO:0034354">
    <property type="term" value="P:'de novo' NAD+ biosynthetic process from L-tryptophan"/>
    <property type="evidence" value="ECO:0007669"/>
    <property type="project" value="UniProtKB-UniRule"/>
</dbReference>
<evidence type="ECO:0000256" key="6">
    <source>
        <dbReference type="ARBA" id="ARBA00022964"/>
    </source>
</evidence>
<dbReference type="SUPFAM" id="SSF51182">
    <property type="entry name" value="RmlC-like cupins"/>
    <property type="match status" value="1"/>
</dbReference>
<comment type="caution">
    <text evidence="9">Lacks conserved residue(s) required for the propagation of feature annotation.</text>
</comment>
<feature type="binding site" evidence="9">
    <location>
        <position position="104"/>
    </location>
    <ligand>
        <name>Fe cation</name>
        <dbReference type="ChEBI" id="CHEBI:24875"/>
        <note>catalytic</note>
    </ligand>
</feature>
<feature type="binding site" evidence="9">
    <location>
        <position position="66"/>
    </location>
    <ligand>
        <name>substrate</name>
    </ligand>
</feature>
<comment type="function">
    <text evidence="2 9">Catalyzes the oxidative ring opening of 3-hydroxyanthranilate to 2-amino-3-carboxymuconate semialdehyde, which spontaneously cyclizes to quinolinate.</text>
</comment>
<evidence type="ECO:0000256" key="9">
    <source>
        <dbReference type="HAMAP-Rule" id="MF_03019"/>
    </source>
</evidence>
<dbReference type="STRING" id="215243.A0A0D2DH57"/>
<dbReference type="VEuPathDB" id="FungiDB:PV06_05909"/>
<keyword evidence="7 9" id="KW-0560">Oxidoreductase</keyword>
<evidence type="ECO:0000256" key="2">
    <source>
        <dbReference type="ARBA" id="ARBA00002752"/>
    </source>
</evidence>
<feature type="binding site" evidence="9">
    <location>
        <position position="66"/>
    </location>
    <ligand>
        <name>Fe cation</name>
        <dbReference type="ChEBI" id="CHEBI:24875"/>
        <note>catalytic</note>
    </ligand>
</feature>
<dbReference type="GO" id="GO:0000334">
    <property type="term" value="F:3-hydroxyanthranilate 3,4-dioxygenase activity"/>
    <property type="evidence" value="ECO:0007669"/>
    <property type="project" value="UniProtKB-UniRule"/>
</dbReference>
<comment type="catalytic activity">
    <reaction evidence="9">
        <text>3-hydroxyanthranilate + O2 = (2Z,4Z)-2-amino-3-carboxymuconate 6-semialdehyde</text>
        <dbReference type="Rhea" id="RHEA:17953"/>
        <dbReference type="ChEBI" id="CHEBI:15379"/>
        <dbReference type="ChEBI" id="CHEBI:36559"/>
        <dbReference type="ChEBI" id="CHEBI:77612"/>
        <dbReference type="EC" id="1.13.11.6"/>
    </reaction>
</comment>
<dbReference type="Gene3D" id="2.60.120.10">
    <property type="entry name" value="Jelly Rolls"/>
    <property type="match status" value="1"/>
</dbReference>
<dbReference type="HAMAP" id="MF_00825">
    <property type="entry name" value="3_HAO"/>
    <property type="match status" value="1"/>
</dbReference>
<sequence>MAAAAALPSMPRAIPLDLGKWIAANNDKLQPPVSNYCLYSGEDFTLMIVGGPNSRNDFHAVNETEEWFYQIKGDMTLRLVDHGEIRDMTIKEGEMFLVPGNTPHSPIRYADTYGLVMERRRPEGSVDRLQWYCSKGHHDKLTMIREDSFHCTDLGKQLVAPINAWKSDENNRRCPECGQVEDPQ</sequence>
<feature type="binding site" evidence="9">
    <location>
        <position position="59"/>
    </location>
    <ligand>
        <name>Fe cation</name>
        <dbReference type="ChEBI" id="CHEBI:24875"/>
        <note>catalytic</note>
    </ligand>
</feature>
<feature type="binding site" evidence="9">
    <location>
        <position position="118"/>
    </location>
    <ligand>
        <name>substrate</name>
    </ligand>
</feature>
<dbReference type="InterPro" id="IPR014710">
    <property type="entry name" value="RmlC-like_jellyroll"/>
</dbReference>
<evidence type="ECO:0000313" key="11">
    <source>
        <dbReference type="Proteomes" id="UP000053342"/>
    </source>
</evidence>
<accession>A0A0D2DH57</accession>
<dbReference type="CDD" id="cd06123">
    <property type="entry name" value="cupin_HAO"/>
    <property type="match status" value="1"/>
</dbReference>
<dbReference type="InterPro" id="IPR011051">
    <property type="entry name" value="RmlC_Cupin_sf"/>
</dbReference>
<dbReference type="PANTHER" id="PTHR15497">
    <property type="entry name" value="3-HYDROXYANTHRANILATE 3,4-DIOXYGENASE"/>
    <property type="match status" value="1"/>
</dbReference>
<keyword evidence="5 9" id="KW-0479">Metal-binding</keyword>
<organism evidence="10 11">
    <name type="scientific">Exophiala oligosperma</name>
    <dbReference type="NCBI Taxonomy" id="215243"/>
    <lineage>
        <taxon>Eukaryota</taxon>
        <taxon>Fungi</taxon>
        <taxon>Dikarya</taxon>
        <taxon>Ascomycota</taxon>
        <taxon>Pezizomycotina</taxon>
        <taxon>Eurotiomycetes</taxon>
        <taxon>Chaetothyriomycetidae</taxon>
        <taxon>Chaetothyriales</taxon>
        <taxon>Herpotrichiellaceae</taxon>
        <taxon>Exophiala</taxon>
    </lineage>
</organism>
<evidence type="ECO:0000256" key="4">
    <source>
        <dbReference type="ARBA" id="ARBA00022642"/>
    </source>
</evidence>
<dbReference type="GO" id="GO:0005737">
    <property type="term" value="C:cytoplasm"/>
    <property type="evidence" value="ECO:0007669"/>
    <property type="project" value="UniProtKB-SubCell"/>
</dbReference>
<dbReference type="EC" id="1.13.11.6" evidence="9"/>
<dbReference type="EMBL" id="KN847336">
    <property type="protein sequence ID" value="KIW42348.1"/>
    <property type="molecule type" value="Genomic_DNA"/>
</dbReference>
<dbReference type="RefSeq" id="XP_016262564.1">
    <property type="nucleotide sequence ID" value="XM_016406960.1"/>
</dbReference>
<dbReference type="HOGENOM" id="CLU_095765_0_0_1"/>
<evidence type="ECO:0000256" key="7">
    <source>
        <dbReference type="ARBA" id="ARBA00023002"/>
    </source>
</evidence>
<dbReference type="PANTHER" id="PTHR15497:SF3">
    <property type="entry name" value="3-HYDROXYANTHRANILATE 3,4-DIOXYGENASE 2"/>
    <property type="match status" value="1"/>
</dbReference>
<dbReference type="OrthoDB" id="204928at2759"/>
<dbReference type="Pfam" id="PF06052">
    <property type="entry name" value="3-HAO"/>
    <property type="match status" value="1"/>
</dbReference>
<keyword evidence="4 9" id="KW-0662">Pyridine nucleotide biosynthesis</keyword>
<dbReference type="InterPro" id="IPR010329">
    <property type="entry name" value="3hydroanth_dOase"/>
</dbReference>
<evidence type="ECO:0000313" key="10">
    <source>
        <dbReference type="EMBL" id="KIW42348.1"/>
    </source>
</evidence>
<comment type="pathway">
    <text evidence="9">Cofactor biosynthesis; NAD(+) biosynthesis; quinolinate from L-kynurenine: step 3/3.</text>
</comment>
<dbReference type="AlphaFoldDB" id="A0A0D2DH57"/>
<protein>
    <recommendedName>
        <fullName evidence="9">3-hydroxyanthranilate 3,4-dioxygenase</fullName>
        <ecNumber evidence="9">1.13.11.6</ecNumber>
    </recommendedName>
    <alternativeName>
        <fullName evidence="9">3-hydroxyanthranilate oxygenase</fullName>
        <shortName evidence="9">3-HAO</shortName>
    </alternativeName>
    <alternativeName>
        <fullName evidence="9">3-hydroxyanthranilic acid dioxygenase</fullName>
        <shortName evidence="9">HAD</shortName>
    </alternativeName>
    <alternativeName>
        <fullName evidence="9">Biosynthesis of nicotinic acid protein 1</fullName>
    </alternativeName>
</protein>
<proteinExistence type="inferred from homology"/>
<evidence type="ECO:0000256" key="5">
    <source>
        <dbReference type="ARBA" id="ARBA00022723"/>
    </source>
</evidence>
<keyword evidence="3 9" id="KW-0963">Cytoplasm</keyword>